<name>A0A9P6MXY9_9FUNG</name>
<accession>A0A9P6MXY9</accession>
<dbReference type="InterPro" id="IPR021860">
    <property type="entry name" value="Peptidase_S12_Pab87-rel_C"/>
</dbReference>
<dbReference type="InterPro" id="IPR012338">
    <property type="entry name" value="Beta-lactam/transpept-like"/>
</dbReference>
<dbReference type="PANTHER" id="PTHR46825">
    <property type="entry name" value="D-ALANYL-D-ALANINE-CARBOXYPEPTIDASE/ENDOPEPTIDASE AMPH"/>
    <property type="match status" value="1"/>
</dbReference>
<dbReference type="InterPro" id="IPR001466">
    <property type="entry name" value="Beta-lactam-related"/>
</dbReference>
<dbReference type="AlphaFoldDB" id="A0A9P6MXY9"/>
<feature type="chain" id="PRO_5040469812" description="Penicillin-binding protein" evidence="2">
    <location>
        <begin position="20"/>
        <end position="514"/>
    </location>
</feature>
<evidence type="ECO:0000313" key="5">
    <source>
        <dbReference type="EMBL" id="KAG0017324.1"/>
    </source>
</evidence>
<dbReference type="EMBL" id="JAAAID010000454">
    <property type="protein sequence ID" value="KAG0017324.1"/>
    <property type="molecule type" value="Genomic_DNA"/>
</dbReference>
<dbReference type="Pfam" id="PF11954">
    <property type="entry name" value="DUF3471"/>
    <property type="match status" value="1"/>
</dbReference>
<dbReference type="InterPro" id="IPR050491">
    <property type="entry name" value="AmpC-like"/>
</dbReference>
<evidence type="ECO:0000259" key="4">
    <source>
        <dbReference type="Pfam" id="PF11954"/>
    </source>
</evidence>
<comment type="caution">
    <text evidence="5">The sequence shown here is derived from an EMBL/GenBank/DDBJ whole genome shotgun (WGS) entry which is preliminary data.</text>
</comment>
<sequence length="514" mass="57227">MKLIPLSILVLQGLTVIQAAKNEVPKGSRGNSTTPLANIRRFLEETRIQNGIPGMSVAILHKGKLIFAEGFGKRNDREPFTPETLTMIGSVTKSFTAAAVGELVTEGKVDWDTTPVSKYLPEFEASDPVLTSELTLEDLLSHRSGFPVVDASWFYNTESRKELVKRMKYVKMDTKLRPYSKYNNVMTSIAGIAAANAVDMEYEDLVRQKLIKPLGLNNTGFSIKEMSKHRNYAVPYDAASFSDAKSGKFKQLSLESMATGVAAPAGGLYSNVLDLVRWGQTIMRYGEQDGNQVLSKDSVIETLSAQSIYSKGRRTPEFSPSLTYGMGWILDSYKGSGKVDGYISNLALFPDSELVVAHLTNIYSNALPEISYLYIADEILGLPKTMDWAQMAISGTQQWYDEANMALKGFIPERVKNKPPSHDLREFAGDYTDPVYGDLTIRVEKGHKGKEELRIKLRVFEGKLEHYHFDSFKTTLAYSVIHVTQLVTFVTGKDGKVTGVQVTLESEVKFQKKK</sequence>
<evidence type="ECO:0008006" key="7">
    <source>
        <dbReference type="Google" id="ProtNLM"/>
    </source>
</evidence>
<comment type="similarity">
    <text evidence="1">Belongs to the peptidase S12 family.</text>
</comment>
<feature type="domain" description="Beta-lactamase-related" evidence="3">
    <location>
        <begin position="40"/>
        <end position="364"/>
    </location>
</feature>
<evidence type="ECO:0000256" key="1">
    <source>
        <dbReference type="ARBA" id="ARBA00038215"/>
    </source>
</evidence>
<reference evidence="5" key="1">
    <citation type="journal article" date="2020" name="Fungal Divers.">
        <title>Resolving the Mortierellaceae phylogeny through synthesis of multi-gene phylogenetics and phylogenomics.</title>
        <authorList>
            <person name="Vandepol N."/>
            <person name="Liber J."/>
            <person name="Desiro A."/>
            <person name="Na H."/>
            <person name="Kennedy M."/>
            <person name="Barry K."/>
            <person name="Grigoriev I.V."/>
            <person name="Miller A.N."/>
            <person name="O'Donnell K."/>
            <person name="Stajich J.E."/>
            <person name="Bonito G."/>
        </authorList>
    </citation>
    <scope>NUCLEOTIDE SEQUENCE</scope>
    <source>
        <strain evidence="5">NRRL 2769</strain>
    </source>
</reference>
<feature type="signal peptide" evidence="2">
    <location>
        <begin position="1"/>
        <end position="19"/>
    </location>
</feature>
<evidence type="ECO:0000259" key="3">
    <source>
        <dbReference type="Pfam" id="PF00144"/>
    </source>
</evidence>
<feature type="domain" description="Peptidase S12 Pab87-related C-terminal" evidence="4">
    <location>
        <begin position="414"/>
        <end position="512"/>
    </location>
</feature>
<dbReference type="SUPFAM" id="SSF56601">
    <property type="entry name" value="beta-lactamase/transpeptidase-like"/>
    <property type="match status" value="1"/>
</dbReference>
<evidence type="ECO:0000256" key="2">
    <source>
        <dbReference type="SAM" id="SignalP"/>
    </source>
</evidence>
<gene>
    <name evidence="5" type="ORF">BGZ80_008404</name>
</gene>
<dbReference type="Proteomes" id="UP000703661">
    <property type="component" value="Unassembled WGS sequence"/>
</dbReference>
<dbReference type="Pfam" id="PF00144">
    <property type="entry name" value="Beta-lactamase"/>
    <property type="match status" value="1"/>
</dbReference>
<dbReference type="Gene3D" id="3.40.710.10">
    <property type="entry name" value="DD-peptidase/beta-lactamase superfamily"/>
    <property type="match status" value="1"/>
</dbReference>
<organism evidence="5 6">
    <name type="scientific">Entomortierella chlamydospora</name>
    <dbReference type="NCBI Taxonomy" id="101097"/>
    <lineage>
        <taxon>Eukaryota</taxon>
        <taxon>Fungi</taxon>
        <taxon>Fungi incertae sedis</taxon>
        <taxon>Mucoromycota</taxon>
        <taxon>Mortierellomycotina</taxon>
        <taxon>Mortierellomycetes</taxon>
        <taxon>Mortierellales</taxon>
        <taxon>Mortierellaceae</taxon>
        <taxon>Entomortierella</taxon>
    </lineage>
</organism>
<keyword evidence="6" id="KW-1185">Reference proteome</keyword>
<proteinExistence type="inferred from homology"/>
<evidence type="ECO:0000313" key="6">
    <source>
        <dbReference type="Proteomes" id="UP000703661"/>
    </source>
</evidence>
<dbReference type="PANTHER" id="PTHR46825:SF15">
    <property type="entry name" value="BETA-LACTAMASE-RELATED DOMAIN-CONTAINING PROTEIN"/>
    <property type="match status" value="1"/>
</dbReference>
<keyword evidence="2" id="KW-0732">Signal</keyword>
<protein>
    <recommendedName>
        <fullName evidence="7">Penicillin-binding protein</fullName>
    </recommendedName>
</protein>
<dbReference type="Gene3D" id="2.40.128.600">
    <property type="match status" value="1"/>
</dbReference>